<evidence type="ECO:0000256" key="8">
    <source>
        <dbReference type="ARBA" id="ARBA00023136"/>
    </source>
</evidence>
<evidence type="ECO:0000256" key="2">
    <source>
        <dbReference type="ARBA" id="ARBA00005414"/>
    </source>
</evidence>
<dbReference type="InterPro" id="IPR003760">
    <property type="entry name" value="PnrA-like"/>
</dbReference>
<accession>A0AAN7U288</accession>
<evidence type="ECO:0000256" key="13">
    <source>
        <dbReference type="SAM" id="Phobius"/>
    </source>
</evidence>
<evidence type="ECO:0000313" key="17">
    <source>
        <dbReference type="Proteomes" id="UP001344447"/>
    </source>
</evidence>
<keyword evidence="5 14" id="KW-0732">Signal</keyword>
<feature type="transmembrane region" description="Helical" evidence="13">
    <location>
        <begin position="393"/>
        <end position="416"/>
    </location>
</feature>
<keyword evidence="6 13" id="KW-1133">Transmembrane helix</keyword>
<dbReference type="PROSITE" id="PS50259">
    <property type="entry name" value="G_PROTEIN_RECEP_F3_4"/>
    <property type="match status" value="1"/>
</dbReference>
<keyword evidence="7" id="KW-0297">G-protein coupled receptor</keyword>
<evidence type="ECO:0000256" key="4">
    <source>
        <dbReference type="ARBA" id="ARBA00022692"/>
    </source>
</evidence>
<dbReference type="Gene3D" id="3.40.50.2300">
    <property type="match status" value="2"/>
</dbReference>
<dbReference type="PANTHER" id="PTHR46924:SF3">
    <property type="entry name" value="METABOTROPIC GLUTAMATE RECEPTOR-LIKE PROTEIN C-RELATED"/>
    <property type="match status" value="1"/>
</dbReference>
<keyword evidence="8 13" id="KW-0472">Membrane</keyword>
<organism evidence="16 17">
    <name type="scientific">Dictyostelium firmibasis</name>
    <dbReference type="NCBI Taxonomy" id="79012"/>
    <lineage>
        <taxon>Eukaryota</taxon>
        <taxon>Amoebozoa</taxon>
        <taxon>Evosea</taxon>
        <taxon>Eumycetozoa</taxon>
        <taxon>Dictyostelia</taxon>
        <taxon>Dictyosteliales</taxon>
        <taxon>Dictyosteliaceae</taxon>
        <taxon>Dictyostelium</taxon>
    </lineage>
</organism>
<dbReference type="GO" id="GO:0004930">
    <property type="term" value="F:G protein-coupled receptor activity"/>
    <property type="evidence" value="ECO:0007669"/>
    <property type="project" value="UniProtKB-KW"/>
</dbReference>
<dbReference type="InterPro" id="IPR017978">
    <property type="entry name" value="GPCR_3_C"/>
</dbReference>
<keyword evidence="10" id="KW-0325">Glycoprotein</keyword>
<dbReference type="GO" id="GO:0005886">
    <property type="term" value="C:plasma membrane"/>
    <property type="evidence" value="ECO:0007669"/>
    <property type="project" value="InterPro"/>
</dbReference>
<reference evidence="16 17" key="1">
    <citation type="submission" date="2023-11" db="EMBL/GenBank/DDBJ databases">
        <title>Dfirmibasis_genome.</title>
        <authorList>
            <person name="Edelbroek B."/>
            <person name="Kjellin J."/>
            <person name="Jerlstrom-Hultqvist J."/>
            <person name="Soderbom F."/>
        </authorList>
    </citation>
    <scope>NUCLEOTIDE SEQUENCE [LARGE SCALE GENOMIC DNA]</scope>
    <source>
        <strain evidence="16 17">TNS-C-14</strain>
    </source>
</reference>
<evidence type="ECO:0000256" key="12">
    <source>
        <dbReference type="SAM" id="MobiDB-lite"/>
    </source>
</evidence>
<dbReference type="Pfam" id="PF02608">
    <property type="entry name" value="Bmp"/>
    <property type="match status" value="1"/>
</dbReference>
<feature type="compositionally biased region" description="Gly residues" evidence="12">
    <location>
        <begin position="675"/>
        <end position="685"/>
    </location>
</feature>
<name>A0AAN7U288_9MYCE</name>
<evidence type="ECO:0000256" key="5">
    <source>
        <dbReference type="ARBA" id="ARBA00022729"/>
    </source>
</evidence>
<dbReference type="Proteomes" id="UP001344447">
    <property type="component" value="Unassembled WGS sequence"/>
</dbReference>
<feature type="chain" id="PRO_5042992852" description="G-protein coupled receptors family 3 profile domain-containing protein" evidence="14">
    <location>
        <begin position="24"/>
        <end position="779"/>
    </location>
</feature>
<evidence type="ECO:0000256" key="6">
    <source>
        <dbReference type="ARBA" id="ARBA00022989"/>
    </source>
</evidence>
<evidence type="ECO:0000256" key="3">
    <source>
        <dbReference type="ARBA" id="ARBA00010620"/>
    </source>
</evidence>
<dbReference type="CDD" id="cd15047">
    <property type="entry name" value="7tmC_GABA-B-like"/>
    <property type="match status" value="1"/>
</dbReference>
<feature type="transmembrane region" description="Helical" evidence="13">
    <location>
        <begin position="617"/>
        <end position="637"/>
    </location>
</feature>
<protein>
    <recommendedName>
        <fullName evidence="15">G-protein coupled receptors family 3 profile domain-containing protein</fullName>
    </recommendedName>
</protein>
<feature type="transmembrane region" description="Helical" evidence="13">
    <location>
        <begin position="428"/>
        <end position="448"/>
    </location>
</feature>
<feature type="transmembrane region" description="Helical" evidence="13">
    <location>
        <begin position="554"/>
        <end position="573"/>
    </location>
</feature>
<dbReference type="Pfam" id="PF00003">
    <property type="entry name" value="7tm_3"/>
    <property type="match status" value="1"/>
</dbReference>
<feature type="domain" description="G-protein coupled receptors family 3 profile" evidence="15">
    <location>
        <begin position="391"/>
        <end position="645"/>
    </location>
</feature>
<feature type="transmembrane region" description="Helical" evidence="13">
    <location>
        <begin position="500"/>
        <end position="518"/>
    </location>
</feature>
<comment type="caution">
    <text evidence="16">The sequence shown here is derived from an EMBL/GenBank/DDBJ whole genome shotgun (WGS) entry which is preliminary data.</text>
</comment>
<evidence type="ECO:0000256" key="10">
    <source>
        <dbReference type="ARBA" id="ARBA00023180"/>
    </source>
</evidence>
<evidence type="ECO:0000313" key="16">
    <source>
        <dbReference type="EMBL" id="KAK5580103.1"/>
    </source>
</evidence>
<sequence>MKVKSLLTIIFILLCIIVKNSNGEEQFKKFKLITLLAAHVQDLGFNNMVNRGHVEVSKAMNLEDSQTYIVVGYNDTMRVLAPLVAIGDVDFVICSSQDHAQACKELATKYLGSSIKTQFLVRGSGATTANLITCSYNYASANYISGYFAGLFTKTNKIGFLSPGAIDNNNDSFVYAFWYGAKRANPKISFYYYNIGNYLNPDKTVAATQDLLAMGCDMVADTLNDFSTGNTLIANNRRTAMGTSGFPQRDVYGEEVIYSYNYNWTKLFYPIAQSVYSGNTNNSYWYGDFNLNDTLSFFGLSFSFTVPNDILLKFQNELNFLKSTPRLTHPYFCNDMMYTYAKKYNLTMSTNDPTHCLSSGAFTKINAPFPGMTWLGNYEIRLTEVRQPRSIQIGISAVSSFFILLVLTMMFLVVKYRENPSIRSASPIFLNFILFGAIIIYIGIILWSSTISSASCNAQFWLVTIGFTTLIGSLVVKNFRIWLIFDNPELKLVTITNLQLVPWVGVCLVINIMLMSILSSVGNLTMIDAQGIDSLGKYEFIKVCKMNSSGASTLYTILAYFAALLLIGVFVSWKIRIVDILEFNESKAIANTLYAISFCLFVIVPLMISPQDKQSEKIILCIAGLFIVTAAVMIIFIPKFYRVYYYGSGGTSDMFYKKKKQSPVATARAESGSKGSSGAGSGAGSGVKTNKRGNLVSGDFSDDTESSLSEPNKPVKVVEGAVLAEFTDDTISDLDTETNNDQPIEIISENCQIQNNNNINEDNGNQGIQENNIENQTNN</sequence>
<keyword evidence="4 13" id="KW-0812">Transmembrane</keyword>
<dbReference type="EMBL" id="JAVFKY010000002">
    <property type="protein sequence ID" value="KAK5580103.1"/>
    <property type="molecule type" value="Genomic_DNA"/>
</dbReference>
<dbReference type="AlphaFoldDB" id="A0AAN7U288"/>
<dbReference type="InterPro" id="IPR051530">
    <property type="entry name" value="mGluR/GABA-B-like"/>
</dbReference>
<keyword evidence="11" id="KW-0807">Transducer</keyword>
<feature type="signal peptide" evidence="14">
    <location>
        <begin position="1"/>
        <end position="23"/>
    </location>
</feature>
<feature type="region of interest" description="Disordered" evidence="12">
    <location>
        <begin position="666"/>
        <end position="713"/>
    </location>
</feature>
<gene>
    <name evidence="16" type="ORF">RB653_000116</name>
</gene>
<evidence type="ECO:0000256" key="11">
    <source>
        <dbReference type="ARBA" id="ARBA00023224"/>
    </source>
</evidence>
<comment type="subcellular location">
    <subcellularLocation>
        <location evidence="1">Membrane</location>
        <topology evidence="1">Multi-pass membrane protein</topology>
    </subcellularLocation>
</comment>
<evidence type="ECO:0000259" key="15">
    <source>
        <dbReference type="PROSITE" id="PS50259"/>
    </source>
</evidence>
<evidence type="ECO:0000256" key="14">
    <source>
        <dbReference type="SAM" id="SignalP"/>
    </source>
</evidence>
<comment type="similarity">
    <text evidence="3">In the N-terminal section; belongs to the BMP lipoprotein family.</text>
</comment>
<evidence type="ECO:0000256" key="9">
    <source>
        <dbReference type="ARBA" id="ARBA00023170"/>
    </source>
</evidence>
<comment type="similarity">
    <text evidence="2">In the C-terminal section; belongs to the G-protein coupled receptor 3 family. GABA-B receptor subfamily.</text>
</comment>
<feature type="transmembrane region" description="Helical" evidence="13">
    <location>
        <begin position="593"/>
        <end position="611"/>
    </location>
</feature>
<keyword evidence="17" id="KW-1185">Reference proteome</keyword>
<dbReference type="PANTHER" id="PTHR46924">
    <property type="entry name" value="METABOTROPIC GLUTAMATE RECEPTOR-LIKE PROTEIN C-RELATED-RELATED"/>
    <property type="match status" value="1"/>
</dbReference>
<keyword evidence="9" id="KW-0675">Receptor</keyword>
<feature type="transmembrane region" description="Helical" evidence="13">
    <location>
        <begin position="460"/>
        <end position="479"/>
    </location>
</feature>
<proteinExistence type="inferred from homology"/>
<feature type="region of interest" description="Disordered" evidence="12">
    <location>
        <begin position="755"/>
        <end position="779"/>
    </location>
</feature>
<evidence type="ECO:0000256" key="1">
    <source>
        <dbReference type="ARBA" id="ARBA00004141"/>
    </source>
</evidence>
<evidence type="ECO:0000256" key="7">
    <source>
        <dbReference type="ARBA" id="ARBA00023040"/>
    </source>
</evidence>